<sequence>PQNHFVTGINLEHQQNNIGGWGFLIPEYQRTTVGAFAYHQLEINHNLHLMSGLRYDFGLMKTKAYYDWFQSSVTNNDGSTSQVYLQRSLDKTLDFSNFSGAIGLSY</sequence>
<dbReference type="InterPro" id="IPR036942">
    <property type="entry name" value="Beta-barrel_TonB_sf"/>
</dbReference>
<feature type="non-terminal residue" evidence="4">
    <location>
        <position position="1"/>
    </location>
</feature>
<comment type="caution">
    <text evidence="4">The sequence shown here is derived from an EMBL/GenBank/DDBJ whole genome shotgun (WGS) entry which is preliminary data.</text>
</comment>
<accession>A0AAW7XAT3</accession>
<keyword evidence="2" id="KW-0472">Membrane</keyword>
<protein>
    <submittedName>
        <fullName evidence="4">Uncharacterized protein</fullName>
    </submittedName>
</protein>
<evidence type="ECO:0000256" key="2">
    <source>
        <dbReference type="ARBA" id="ARBA00023136"/>
    </source>
</evidence>
<dbReference type="EMBL" id="JAUOPB010000114">
    <property type="protein sequence ID" value="MDO6424995.1"/>
    <property type="molecule type" value="Genomic_DNA"/>
</dbReference>
<proteinExistence type="predicted"/>
<dbReference type="Proteomes" id="UP001169760">
    <property type="component" value="Unassembled WGS sequence"/>
</dbReference>
<dbReference type="RefSeq" id="WP_303494333.1">
    <property type="nucleotide sequence ID" value="NZ_JAUOPB010000114.1"/>
</dbReference>
<gene>
    <name evidence="4" type="ORF">Q4521_21105</name>
</gene>
<evidence type="ECO:0000256" key="3">
    <source>
        <dbReference type="ARBA" id="ARBA00023237"/>
    </source>
</evidence>
<dbReference type="SUPFAM" id="SSF56935">
    <property type="entry name" value="Porins"/>
    <property type="match status" value="1"/>
</dbReference>
<organism evidence="4 5">
    <name type="scientific">Saccharophagus degradans</name>
    <dbReference type="NCBI Taxonomy" id="86304"/>
    <lineage>
        <taxon>Bacteria</taxon>
        <taxon>Pseudomonadati</taxon>
        <taxon>Pseudomonadota</taxon>
        <taxon>Gammaproteobacteria</taxon>
        <taxon>Cellvibrionales</taxon>
        <taxon>Cellvibrionaceae</taxon>
        <taxon>Saccharophagus</taxon>
    </lineage>
</organism>
<dbReference type="AlphaFoldDB" id="A0AAW7XAT3"/>
<dbReference type="Gene3D" id="2.40.170.20">
    <property type="entry name" value="TonB-dependent receptor, beta-barrel domain"/>
    <property type="match status" value="1"/>
</dbReference>
<comment type="subcellular location">
    <subcellularLocation>
        <location evidence="1">Cell outer membrane</location>
    </subcellularLocation>
</comment>
<evidence type="ECO:0000313" key="5">
    <source>
        <dbReference type="Proteomes" id="UP001169760"/>
    </source>
</evidence>
<name>A0AAW7XAT3_9GAMM</name>
<reference evidence="4" key="1">
    <citation type="submission" date="2023-07" db="EMBL/GenBank/DDBJ databases">
        <title>Genome content predicts the carbon catabolic preferences of heterotrophic bacteria.</title>
        <authorList>
            <person name="Gralka M."/>
        </authorList>
    </citation>
    <scope>NUCLEOTIDE SEQUENCE</scope>
    <source>
        <strain evidence="4">I3M17_2</strain>
    </source>
</reference>
<keyword evidence="3" id="KW-0998">Cell outer membrane</keyword>
<evidence type="ECO:0000256" key="1">
    <source>
        <dbReference type="ARBA" id="ARBA00004442"/>
    </source>
</evidence>
<dbReference type="GO" id="GO:0009279">
    <property type="term" value="C:cell outer membrane"/>
    <property type="evidence" value="ECO:0007669"/>
    <property type="project" value="UniProtKB-SubCell"/>
</dbReference>
<evidence type="ECO:0000313" key="4">
    <source>
        <dbReference type="EMBL" id="MDO6424995.1"/>
    </source>
</evidence>
<feature type="non-terminal residue" evidence="4">
    <location>
        <position position="106"/>
    </location>
</feature>